<reference evidence="3 4" key="1">
    <citation type="submission" date="2018-07" db="EMBL/GenBank/DDBJ databases">
        <title>High-quality-draft genome sequence of Gaiella occulta.</title>
        <authorList>
            <person name="Severino R."/>
            <person name="Froufe H.J.C."/>
            <person name="Rainey F.A."/>
            <person name="Barroso C."/>
            <person name="Albuquerque L."/>
            <person name="Lobo-Da-Cunha A."/>
            <person name="Da Costa M.S."/>
            <person name="Egas C."/>
        </authorList>
    </citation>
    <scope>NUCLEOTIDE SEQUENCE [LARGE SCALE GENOMIC DNA]</scope>
    <source>
        <strain evidence="3 4">F2-233</strain>
    </source>
</reference>
<proteinExistence type="predicted"/>
<dbReference type="CDD" id="cd01097">
    <property type="entry name" value="Tetrahydromethanopterin_reductase"/>
    <property type="match status" value="1"/>
</dbReference>
<keyword evidence="1" id="KW-0560">Oxidoreductase</keyword>
<dbReference type="Proteomes" id="UP000254134">
    <property type="component" value="Unassembled WGS sequence"/>
</dbReference>
<dbReference type="OrthoDB" id="675245at2"/>
<feature type="domain" description="Luciferase-like" evidence="2">
    <location>
        <begin position="2"/>
        <end position="331"/>
    </location>
</feature>
<dbReference type="EMBL" id="QQZY01000002">
    <property type="protein sequence ID" value="RDI75271.1"/>
    <property type="molecule type" value="Genomic_DNA"/>
</dbReference>
<keyword evidence="3" id="KW-0503">Monooxygenase</keyword>
<accession>A0A7M2Z0E2</accession>
<dbReference type="GO" id="GO:0004497">
    <property type="term" value="F:monooxygenase activity"/>
    <property type="evidence" value="ECO:0007669"/>
    <property type="project" value="UniProtKB-KW"/>
</dbReference>
<sequence>MAVPFRIGVMQLTMEPLEEMLASARAMDEAGMDTVWLAEAYPWWRKHQMEARGSTVVSALMARETRNLTIAWGIISPYTRHPVQVAMDARVVQEAAGPGRFIVGFGTSKIFLNNTKQGGPPKVTKPLGHMRDSVEIVRGILGGERFEYDGKVFSADIPALSQEAHAPRWNVPVYVAGTAPLMQQLGGEIGDGLLTPSITTPDYVRYTRGNIVAGAEKAGRDPDDVDLGCTILASIHESDRDAGRDGAREIGGMYLANKVQNIQGSADVLLERAGIEQEEIRPVAEAMEQGGRLAAKAKVSDALLDKCKPIAGTPNDCIEAIEEYRDAGCTHIMLELWGENRLEQIRLFGEKVLPHFRERP</sequence>
<evidence type="ECO:0000313" key="4">
    <source>
        <dbReference type="Proteomes" id="UP000254134"/>
    </source>
</evidence>
<evidence type="ECO:0000256" key="1">
    <source>
        <dbReference type="ARBA" id="ARBA00023002"/>
    </source>
</evidence>
<dbReference type="InterPro" id="IPR011251">
    <property type="entry name" value="Luciferase-like_dom"/>
</dbReference>
<dbReference type="Pfam" id="PF00296">
    <property type="entry name" value="Bac_luciferase"/>
    <property type="match status" value="1"/>
</dbReference>
<reference evidence="4" key="2">
    <citation type="journal article" date="2019" name="MicrobiologyOpen">
        <title>High-quality draft genome sequence of Gaiella occulta isolated from a 150 meter deep mineral water borehole and comparison with the genome sequences of other deep-branching lineages of the phylum Actinobacteria.</title>
        <authorList>
            <person name="Severino R."/>
            <person name="Froufe H.J.C."/>
            <person name="Barroso C."/>
            <person name="Albuquerque L."/>
            <person name="Lobo-da-Cunha A."/>
            <person name="da Costa M.S."/>
            <person name="Egas C."/>
        </authorList>
    </citation>
    <scope>NUCLEOTIDE SEQUENCE [LARGE SCALE GENOMIC DNA]</scope>
    <source>
        <strain evidence="4">F2-233</strain>
    </source>
</reference>
<dbReference type="Gene3D" id="3.20.20.30">
    <property type="entry name" value="Luciferase-like domain"/>
    <property type="match status" value="1"/>
</dbReference>
<dbReference type="PANTHER" id="PTHR43244:SF1">
    <property type="entry name" value="5,10-METHYLENETETRAHYDROMETHANOPTERIN REDUCTASE"/>
    <property type="match status" value="1"/>
</dbReference>
<dbReference type="InterPro" id="IPR050564">
    <property type="entry name" value="F420-G6PD/mer"/>
</dbReference>
<comment type="caution">
    <text evidence="3">The sequence shown here is derived from an EMBL/GenBank/DDBJ whole genome shotgun (WGS) entry which is preliminary data.</text>
</comment>
<dbReference type="PANTHER" id="PTHR43244">
    <property type="match status" value="1"/>
</dbReference>
<evidence type="ECO:0000313" key="3">
    <source>
        <dbReference type="EMBL" id="RDI75271.1"/>
    </source>
</evidence>
<dbReference type="GO" id="GO:0016705">
    <property type="term" value="F:oxidoreductase activity, acting on paired donors, with incorporation or reduction of molecular oxygen"/>
    <property type="evidence" value="ECO:0007669"/>
    <property type="project" value="InterPro"/>
</dbReference>
<dbReference type="AlphaFoldDB" id="A0A7M2Z0E2"/>
<protein>
    <submittedName>
        <fullName evidence="3">Luciferase-like monooxygenase</fullName>
    </submittedName>
</protein>
<dbReference type="RefSeq" id="WP_147281192.1">
    <property type="nucleotide sequence ID" value="NZ_QQZY01000002.1"/>
</dbReference>
<dbReference type="InterPro" id="IPR036661">
    <property type="entry name" value="Luciferase-like_sf"/>
</dbReference>
<name>A0A7M2Z0E2_9ACTN</name>
<gene>
    <name evidence="3" type="ORF">Gocc_1069</name>
</gene>
<organism evidence="3 4">
    <name type="scientific">Gaiella occulta</name>
    <dbReference type="NCBI Taxonomy" id="1002870"/>
    <lineage>
        <taxon>Bacteria</taxon>
        <taxon>Bacillati</taxon>
        <taxon>Actinomycetota</taxon>
        <taxon>Thermoleophilia</taxon>
        <taxon>Gaiellales</taxon>
        <taxon>Gaiellaceae</taxon>
        <taxon>Gaiella</taxon>
    </lineage>
</organism>
<evidence type="ECO:0000259" key="2">
    <source>
        <dbReference type="Pfam" id="PF00296"/>
    </source>
</evidence>
<dbReference type="SUPFAM" id="SSF51679">
    <property type="entry name" value="Bacterial luciferase-like"/>
    <property type="match status" value="1"/>
</dbReference>
<keyword evidence="4" id="KW-1185">Reference proteome</keyword>